<reference evidence="1" key="1">
    <citation type="submission" date="2015-01" db="EMBL/GenBank/DDBJ databases">
        <authorList>
            <person name="Durling Mikael"/>
        </authorList>
    </citation>
    <scope>NUCLEOTIDE SEQUENCE</scope>
</reference>
<name>A0A0B7JRB1_BIOOC</name>
<dbReference type="EMBL" id="CDPU01000008">
    <property type="protein sequence ID" value="CEO47548.1"/>
    <property type="molecule type" value="Genomic_DNA"/>
</dbReference>
<organism evidence="1">
    <name type="scientific">Bionectria ochroleuca</name>
    <name type="common">Gliocladium roseum</name>
    <dbReference type="NCBI Taxonomy" id="29856"/>
    <lineage>
        <taxon>Eukaryota</taxon>
        <taxon>Fungi</taxon>
        <taxon>Dikarya</taxon>
        <taxon>Ascomycota</taxon>
        <taxon>Pezizomycotina</taxon>
        <taxon>Sordariomycetes</taxon>
        <taxon>Hypocreomycetidae</taxon>
        <taxon>Hypocreales</taxon>
        <taxon>Bionectriaceae</taxon>
        <taxon>Clonostachys</taxon>
    </lineage>
</organism>
<accession>A0A0B7JRB1</accession>
<evidence type="ECO:0000313" key="1">
    <source>
        <dbReference type="EMBL" id="CEO47548.1"/>
    </source>
</evidence>
<protein>
    <submittedName>
        <fullName evidence="1">Uncharacterized protein</fullName>
    </submittedName>
</protein>
<gene>
    <name evidence="1" type="ORF">BN869_000003603_1</name>
</gene>
<sequence length="90" mass="9896">MLLFRKASKQGCWWTHSGTEPVLVTGADRKSGGRMMLVTDWQMDLREQLAVMRVLYAGVRPFIGPSAWIGGIPDIYPFRSDGMDPGAGGP</sequence>
<proteinExistence type="predicted"/>
<dbReference type="AlphaFoldDB" id="A0A0B7JRB1"/>